<accession>A0A084WTP8</accession>
<dbReference type="AlphaFoldDB" id="A0A084WTP8"/>
<keyword evidence="4" id="KW-1185">Reference proteome</keyword>
<sequence>MSACSTALPSIANRTDSNKDVCLRGRVSEADSIGAPDSDRSKTGGVGPISATRTTVGQNGRTSEFCARPWSFGMWADGKGFAKDFGNDGNF</sequence>
<evidence type="ECO:0000313" key="2">
    <source>
        <dbReference type="EMBL" id="KFB53592.1"/>
    </source>
</evidence>
<dbReference type="EMBL" id="KE525420">
    <property type="protein sequence ID" value="KFB53592.1"/>
    <property type="molecule type" value="Genomic_DNA"/>
</dbReference>
<proteinExistence type="predicted"/>
<evidence type="ECO:0000313" key="4">
    <source>
        <dbReference type="Proteomes" id="UP000030765"/>
    </source>
</evidence>
<name>A0A084WTP8_ANOSI</name>
<feature type="compositionally biased region" description="Polar residues" evidence="1">
    <location>
        <begin position="51"/>
        <end position="60"/>
    </location>
</feature>
<feature type="region of interest" description="Disordered" evidence="1">
    <location>
        <begin position="28"/>
        <end position="60"/>
    </location>
</feature>
<dbReference type="VEuPathDB" id="VectorBase:ASIC021830"/>
<gene>
    <name evidence="2" type="ORF">ZHAS_00021830</name>
</gene>
<dbReference type="Proteomes" id="UP000030765">
    <property type="component" value="Unassembled WGS sequence"/>
</dbReference>
<keyword evidence="2" id="KW-0966">Cell projection</keyword>
<organism evidence="2">
    <name type="scientific">Anopheles sinensis</name>
    <name type="common">Mosquito</name>
    <dbReference type="NCBI Taxonomy" id="74873"/>
    <lineage>
        <taxon>Eukaryota</taxon>
        <taxon>Metazoa</taxon>
        <taxon>Ecdysozoa</taxon>
        <taxon>Arthropoda</taxon>
        <taxon>Hexapoda</taxon>
        <taxon>Insecta</taxon>
        <taxon>Pterygota</taxon>
        <taxon>Neoptera</taxon>
        <taxon>Endopterygota</taxon>
        <taxon>Diptera</taxon>
        <taxon>Nematocera</taxon>
        <taxon>Culicoidea</taxon>
        <taxon>Culicidae</taxon>
        <taxon>Anophelinae</taxon>
        <taxon>Anopheles</taxon>
    </lineage>
</organism>
<reference evidence="2 4" key="1">
    <citation type="journal article" date="2014" name="BMC Genomics">
        <title>Genome sequence of Anopheles sinensis provides insight into genetics basis of mosquito competence for malaria parasites.</title>
        <authorList>
            <person name="Zhou D."/>
            <person name="Zhang D."/>
            <person name="Ding G."/>
            <person name="Shi L."/>
            <person name="Hou Q."/>
            <person name="Ye Y."/>
            <person name="Xu Y."/>
            <person name="Zhou H."/>
            <person name="Xiong C."/>
            <person name="Li S."/>
            <person name="Yu J."/>
            <person name="Hong S."/>
            <person name="Yu X."/>
            <person name="Zou P."/>
            <person name="Chen C."/>
            <person name="Chang X."/>
            <person name="Wang W."/>
            <person name="Lv Y."/>
            <person name="Sun Y."/>
            <person name="Ma L."/>
            <person name="Shen B."/>
            <person name="Zhu C."/>
        </authorList>
    </citation>
    <scope>NUCLEOTIDE SEQUENCE [LARGE SCALE GENOMIC DNA]</scope>
</reference>
<dbReference type="EMBL" id="ATLV01026906">
    <property type="status" value="NOT_ANNOTATED_CDS"/>
    <property type="molecule type" value="Genomic_DNA"/>
</dbReference>
<reference evidence="3" key="2">
    <citation type="submission" date="2020-05" db="UniProtKB">
        <authorList>
            <consortium name="EnsemblMetazoa"/>
        </authorList>
    </citation>
    <scope>IDENTIFICATION</scope>
</reference>
<evidence type="ECO:0000313" key="3">
    <source>
        <dbReference type="EnsemblMetazoa" id="ASIC021830-PA"/>
    </source>
</evidence>
<keyword evidence="2" id="KW-0282">Flagellum</keyword>
<evidence type="ECO:0000256" key="1">
    <source>
        <dbReference type="SAM" id="MobiDB-lite"/>
    </source>
</evidence>
<protein>
    <submittedName>
        <fullName evidence="2 3">Flagellar hook protein FlgE</fullName>
    </submittedName>
</protein>
<dbReference type="EnsemblMetazoa" id="ASIC021830-RA">
    <property type="protein sequence ID" value="ASIC021830-PA"/>
    <property type="gene ID" value="ASIC021830"/>
</dbReference>
<keyword evidence="2" id="KW-0969">Cilium</keyword>